<dbReference type="Gene3D" id="3.40.50.2000">
    <property type="entry name" value="Glycogen Phosphorylase B"/>
    <property type="match status" value="2"/>
</dbReference>
<organism evidence="4 5">
    <name type="scientific">Janibacter indicus</name>
    <dbReference type="NCBI Taxonomy" id="857417"/>
    <lineage>
        <taxon>Bacteria</taxon>
        <taxon>Bacillati</taxon>
        <taxon>Actinomycetota</taxon>
        <taxon>Actinomycetes</taxon>
        <taxon>Micrococcales</taxon>
        <taxon>Intrasporangiaceae</taxon>
        <taxon>Janibacter</taxon>
    </lineage>
</organism>
<comment type="similarity">
    <text evidence="1 3">Belongs to the UDP-glycosyltransferase family.</text>
</comment>
<sequence length="385" mass="41314">MAHIAMFGVDAVSHTLPSLEILRELVARGHRVSVVNDPHQRELVEDTGAQLVPCTSTLPEGDWPDDPIAAMRIFLEDAVQGLEQVREHFTADPADLYLADIGGYGGRVLAEAQGAPFVQLSPTYVAWEGYAQEVGDQIMALPGAAEYRADFAAWLERSGATTHDPDAFAGTPPRALALVPRAMQPHADRVDERRISFVGPCIGERADQGSWQRPDGAEVVVLVSLGSSYTDQPDFYRECVAAFGGRPGWHLVLQVGRRVDIDVLGALPDGVEVHRWVPQLAILREADLFVTHAGMGGSGEGLLTATPMIAVPQDVDQFANADTLVGLGVARRIDTADATAEALRTAGDELLADRDVAARLAELAHQTRAEGGTSRAADLVEAELR</sequence>
<dbReference type="GO" id="GO:0008194">
    <property type="term" value="F:UDP-glycosyltransferase activity"/>
    <property type="evidence" value="ECO:0007669"/>
    <property type="project" value="InterPro"/>
</dbReference>
<evidence type="ECO:0000313" key="4">
    <source>
        <dbReference type="EMBL" id="SMC84165.1"/>
    </source>
</evidence>
<proteinExistence type="inferred from homology"/>
<dbReference type="AlphaFoldDB" id="A0A1W2CFY5"/>
<dbReference type="Proteomes" id="UP000192634">
    <property type="component" value="Unassembled WGS sequence"/>
</dbReference>
<evidence type="ECO:0000313" key="5">
    <source>
        <dbReference type="Proteomes" id="UP000192634"/>
    </source>
</evidence>
<reference evidence="4 5" key="1">
    <citation type="submission" date="2017-04" db="EMBL/GenBank/DDBJ databases">
        <authorList>
            <person name="Afonso C.L."/>
            <person name="Miller P.J."/>
            <person name="Scott M.A."/>
            <person name="Spackman E."/>
            <person name="Goraichik I."/>
            <person name="Dimitrov K.M."/>
            <person name="Suarez D.L."/>
            <person name="Swayne D.E."/>
        </authorList>
    </citation>
    <scope>NUCLEOTIDE SEQUENCE [LARGE SCALE GENOMIC DNA]</scope>
    <source>
        <strain evidence="4 5">CGMCC 1.12511</strain>
    </source>
</reference>
<evidence type="ECO:0000256" key="1">
    <source>
        <dbReference type="ARBA" id="ARBA00009995"/>
    </source>
</evidence>
<dbReference type="InterPro" id="IPR006326">
    <property type="entry name" value="UDPGT_MGT-like"/>
</dbReference>
<dbReference type="InterPro" id="IPR035595">
    <property type="entry name" value="UDP_glycos_trans_CS"/>
</dbReference>
<dbReference type="PROSITE" id="PS00375">
    <property type="entry name" value="UDPGT"/>
    <property type="match status" value="1"/>
</dbReference>
<keyword evidence="2 3" id="KW-0808">Transferase</keyword>
<dbReference type="PANTHER" id="PTHR48050:SF13">
    <property type="entry name" value="STEROL 3-BETA-GLUCOSYLTRANSFERASE UGT80A2"/>
    <property type="match status" value="1"/>
</dbReference>
<gene>
    <name evidence="4" type="ORF">SAMN06296429_11199</name>
</gene>
<dbReference type="GO" id="GO:0016758">
    <property type="term" value="F:hexosyltransferase activity"/>
    <property type="evidence" value="ECO:0007669"/>
    <property type="project" value="InterPro"/>
</dbReference>
<dbReference type="InterPro" id="IPR002213">
    <property type="entry name" value="UDP_glucos_trans"/>
</dbReference>
<evidence type="ECO:0000256" key="3">
    <source>
        <dbReference type="RuleBase" id="RU003718"/>
    </source>
</evidence>
<dbReference type="CDD" id="cd03784">
    <property type="entry name" value="GT1_Gtf-like"/>
    <property type="match status" value="1"/>
</dbReference>
<dbReference type="RefSeq" id="WP_234993880.1">
    <property type="nucleotide sequence ID" value="NZ_FWXN01000011.1"/>
</dbReference>
<keyword evidence="3" id="KW-0328">Glycosyltransferase</keyword>
<dbReference type="PANTHER" id="PTHR48050">
    <property type="entry name" value="STEROL 3-BETA-GLUCOSYLTRANSFERASE"/>
    <property type="match status" value="1"/>
</dbReference>
<dbReference type="FunFam" id="3.40.50.2000:FF:000072">
    <property type="entry name" value="Glycosyl transferase"/>
    <property type="match status" value="1"/>
</dbReference>
<dbReference type="InterPro" id="IPR050426">
    <property type="entry name" value="Glycosyltransferase_28"/>
</dbReference>
<dbReference type="Pfam" id="PF00201">
    <property type="entry name" value="UDPGT"/>
    <property type="match status" value="1"/>
</dbReference>
<accession>A0A1W2CFY5</accession>
<dbReference type="EMBL" id="FWXN01000011">
    <property type="protein sequence ID" value="SMC84165.1"/>
    <property type="molecule type" value="Genomic_DNA"/>
</dbReference>
<dbReference type="NCBIfam" id="TIGR01426">
    <property type="entry name" value="MGT"/>
    <property type="match status" value="1"/>
</dbReference>
<name>A0A1W2CFY5_9MICO</name>
<dbReference type="GO" id="GO:0017000">
    <property type="term" value="P:antibiotic biosynthetic process"/>
    <property type="evidence" value="ECO:0007669"/>
    <property type="project" value="UniProtKB-ARBA"/>
</dbReference>
<protein>
    <submittedName>
        <fullName evidence="4">Glycosyltransferase, MGT family</fullName>
    </submittedName>
</protein>
<dbReference type="SUPFAM" id="SSF53756">
    <property type="entry name" value="UDP-Glycosyltransferase/glycogen phosphorylase"/>
    <property type="match status" value="1"/>
</dbReference>
<evidence type="ECO:0000256" key="2">
    <source>
        <dbReference type="ARBA" id="ARBA00022679"/>
    </source>
</evidence>